<feature type="DNA-binding region" description="OmpR/PhoB-type" evidence="6">
    <location>
        <begin position="147"/>
        <end position="253"/>
    </location>
</feature>
<evidence type="ECO:0000256" key="3">
    <source>
        <dbReference type="ARBA" id="ARBA00023125"/>
    </source>
</evidence>
<keyword evidence="10" id="KW-1185">Reference proteome</keyword>
<feature type="domain" description="Response regulatory" evidence="7">
    <location>
        <begin position="6"/>
        <end position="119"/>
    </location>
</feature>
<evidence type="ECO:0000256" key="2">
    <source>
        <dbReference type="ARBA" id="ARBA00023015"/>
    </source>
</evidence>
<dbReference type="GO" id="GO:0000156">
    <property type="term" value="F:phosphorelay response regulator activity"/>
    <property type="evidence" value="ECO:0007669"/>
    <property type="project" value="TreeGrafter"/>
</dbReference>
<evidence type="ECO:0000313" key="9">
    <source>
        <dbReference type="EMBL" id="EMY35352.1"/>
    </source>
</evidence>
<evidence type="ECO:0000259" key="8">
    <source>
        <dbReference type="PROSITE" id="PS51755"/>
    </source>
</evidence>
<dbReference type="PANTHER" id="PTHR48111:SF4">
    <property type="entry name" value="DNA-BINDING DUAL TRANSCRIPTIONAL REGULATOR OMPR"/>
    <property type="match status" value="1"/>
</dbReference>
<dbReference type="SUPFAM" id="SSF52172">
    <property type="entry name" value="CheY-like"/>
    <property type="match status" value="1"/>
</dbReference>
<dbReference type="Pfam" id="PF00072">
    <property type="entry name" value="Response_reg"/>
    <property type="match status" value="1"/>
</dbReference>
<proteinExistence type="predicted"/>
<dbReference type="InterPro" id="IPR001789">
    <property type="entry name" value="Sig_transdc_resp-reg_receiver"/>
</dbReference>
<dbReference type="OrthoDB" id="3197131at2"/>
<dbReference type="AlphaFoldDB" id="N1V5J7"/>
<dbReference type="InterPro" id="IPR011006">
    <property type="entry name" value="CheY-like_superfamily"/>
</dbReference>
<protein>
    <submittedName>
        <fullName evidence="9">Winged helix family two component transcriptional regulator</fullName>
    </submittedName>
</protein>
<dbReference type="PANTHER" id="PTHR48111">
    <property type="entry name" value="REGULATOR OF RPOS"/>
    <property type="match status" value="1"/>
</dbReference>
<dbReference type="InterPro" id="IPR016032">
    <property type="entry name" value="Sig_transdc_resp-reg_C-effctor"/>
</dbReference>
<dbReference type="Proteomes" id="UP000010729">
    <property type="component" value="Unassembled WGS sequence"/>
</dbReference>
<dbReference type="GO" id="GO:0000976">
    <property type="term" value="F:transcription cis-regulatory region binding"/>
    <property type="evidence" value="ECO:0007669"/>
    <property type="project" value="TreeGrafter"/>
</dbReference>
<dbReference type="GO" id="GO:0006355">
    <property type="term" value="P:regulation of DNA-templated transcription"/>
    <property type="evidence" value="ECO:0007669"/>
    <property type="project" value="InterPro"/>
</dbReference>
<gene>
    <name evidence="9" type="ORF">D477_004971</name>
</gene>
<dbReference type="PROSITE" id="PS50110">
    <property type="entry name" value="RESPONSE_REGULATORY"/>
    <property type="match status" value="1"/>
</dbReference>
<accession>N1V5J7</accession>
<dbReference type="InterPro" id="IPR039420">
    <property type="entry name" value="WalR-like"/>
</dbReference>
<dbReference type="GO" id="GO:0032993">
    <property type="term" value="C:protein-DNA complex"/>
    <property type="evidence" value="ECO:0007669"/>
    <property type="project" value="TreeGrafter"/>
</dbReference>
<dbReference type="CDD" id="cd00383">
    <property type="entry name" value="trans_reg_C"/>
    <property type="match status" value="1"/>
</dbReference>
<keyword evidence="2" id="KW-0805">Transcription regulation</keyword>
<keyword evidence="3 6" id="KW-0238">DNA-binding</keyword>
<feature type="domain" description="OmpR/PhoB-type" evidence="8">
    <location>
        <begin position="147"/>
        <end position="253"/>
    </location>
</feature>
<evidence type="ECO:0000256" key="5">
    <source>
        <dbReference type="PROSITE-ProRule" id="PRU00169"/>
    </source>
</evidence>
<evidence type="ECO:0000256" key="1">
    <source>
        <dbReference type="ARBA" id="ARBA00022553"/>
    </source>
</evidence>
<evidence type="ECO:0000256" key="4">
    <source>
        <dbReference type="ARBA" id="ARBA00023163"/>
    </source>
</evidence>
<dbReference type="Gene3D" id="1.10.10.10">
    <property type="entry name" value="Winged helix-like DNA-binding domain superfamily/Winged helix DNA-binding domain"/>
    <property type="match status" value="1"/>
</dbReference>
<dbReference type="RefSeq" id="WP_005267766.1">
    <property type="nucleotide sequence ID" value="NZ_ANPE02000077.1"/>
</dbReference>
<dbReference type="SMART" id="SM00862">
    <property type="entry name" value="Trans_reg_C"/>
    <property type="match status" value="1"/>
</dbReference>
<feature type="modified residue" description="4-aspartylphosphate" evidence="5">
    <location>
        <position position="55"/>
    </location>
</feature>
<evidence type="ECO:0000256" key="6">
    <source>
        <dbReference type="PROSITE-ProRule" id="PRU01091"/>
    </source>
</evidence>
<dbReference type="Gene3D" id="3.40.50.2300">
    <property type="match status" value="1"/>
</dbReference>
<dbReference type="EMBL" id="ANPE02000077">
    <property type="protein sequence ID" value="EMY35352.1"/>
    <property type="molecule type" value="Genomic_DNA"/>
</dbReference>
<dbReference type="Gene3D" id="6.10.250.690">
    <property type="match status" value="1"/>
</dbReference>
<evidence type="ECO:0000259" key="7">
    <source>
        <dbReference type="PROSITE" id="PS50110"/>
    </source>
</evidence>
<comment type="caution">
    <text evidence="9">The sequence shown here is derived from an EMBL/GenBank/DDBJ whole genome shotgun (WGS) entry which is preliminary data.</text>
</comment>
<dbReference type="InterPro" id="IPR036388">
    <property type="entry name" value="WH-like_DNA-bd_sf"/>
</dbReference>
<keyword evidence="4" id="KW-0804">Transcription</keyword>
<dbReference type="GO" id="GO:0005829">
    <property type="term" value="C:cytosol"/>
    <property type="evidence" value="ECO:0007669"/>
    <property type="project" value="TreeGrafter"/>
</dbReference>
<dbReference type="PROSITE" id="PS51755">
    <property type="entry name" value="OMPR_PHOB"/>
    <property type="match status" value="1"/>
</dbReference>
<dbReference type="SUPFAM" id="SSF46894">
    <property type="entry name" value="C-terminal effector domain of the bipartite response regulators"/>
    <property type="match status" value="1"/>
</dbReference>
<keyword evidence="1 5" id="KW-0597">Phosphoprotein</keyword>
<dbReference type="CDD" id="cd17574">
    <property type="entry name" value="REC_OmpR"/>
    <property type="match status" value="1"/>
</dbReference>
<reference evidence="9 10" key="1">
    <citation type="journal article" date="2013" name="Genome Announc.">
        <title>Draft Genome Sequence of Arthrobacter crystallopoietes Strain BAB-32, Revealing Genes for Bioremediation.</title>
        <authorList>
            <person name="Joshi M.N."/>
            <person name="Pandit A.S."/>
            <person name="Sharma A."/>
            <person name="Pandya R.V."/>
            <person name="Desai S.M."/>
            <person name="Saxena A.K."/>
            <person name="Bagatharia S.B."/>
        </authorList>
    </citation>
    <scope>NUCLEOTIDE SEQUENCE [LARGE SCALE GENOMIC DNA]</scope>
    <source>
        <strain evidence="9 10">BAB-32</strain>
    </source>
</reference>
<organism evidence="9 10">
    <name type="scientific">Arthrobacter crystallopoietes BAB-32</name>
    <dbReference type="NCBI Taxonomy" id="1246476"/>
    <lineage>
        <taxon>Bacteria</taxon>
        <taxon>Bacillati</taxon>
        <taxon>Actinomycetota</taxon>
        <taxon>Actinomycetes</taxon>
        <taxon>Micrococcales</taxon>
        <taxon>Micrococcaceae</taxon>
        <taxon>Crystallibacter</taxon>
    </lineage>
</organism>
<evidence type="ECO:0000313" key="10">
    <source>
        <dbReference type="Proteomes" id="UP000010729"/>
    </source>
</evidence>
<name>N1V5J7_9MICC</name>
<dbReference type="InterPro" id="IPR001867">
    <property type="entry name" value="OmpR/PhoB-type_DNA-bd"/>
</dbReference>
<dbReference type="SMART" id="SM00448">
    <property type="entry name" value="REC"/>
    <property type="match status" value="1"/>
</dbReference>
<dbReference type="Pfam" id="PF00486">
    <property type="entry name" value="Trans_reg_C"/>
    <property type="match status" value="1"/>
</dbReference>
<sequence length="257" mass="28638">MAEPGVAVVIEDDADIRNLVLAVLQQSGFDVHAAGTGKEGVETVRREGAAVVTLDVGLPDIDGYEVLRRIREFSDCYVVMLTARSDELDTLTGLQSGADDYLTKPFRPRELRARISAMQRRPRPSQGPVGNAAEELPATVERAALQPPGMEHNGLVLVPETRTATLRGSELSLTRSEFDLLHELLRSRGTVRTKSDLVRVVRGEYYRDNAYISEADERAIEVHMGNLRRKIGEDPRQPRWLQTVRGVGYRLAPKRLE</sequence>